<keyword evidence="2" id="KW-1185">Reference proteome</keyword>
<accession>A0A0C2G2D7</accession>
<evidence type="ECO:0000313" key="1">
    <source>
        <dbReference type="EMBL" id="KIH53054.1"/>
    </source>
</evidence>
<evidence type="ECO:0000313" key="2">
    <source>
        <dbReference type="Proteomes" id="UP000054047"/>
    </source>
</evidence>
<name>A0A0C2G2D7_9BILA</name>
<gene>
    <name evidence="1" type="ORF">ANCDUO_16829</name>
</gene>
<organism evidence="1 2">
    <name type="scientific">Ancylostoma duodenale</name>
    <dbReference type="NCBI Taxonomy" id="51022"/>
    <lineage>
        <taxon>Eukaryota</taxon>
        <taxon>Metazoa</taxon>
        <taxon>Ecdysozoa</taxon>
        <taxon>Nematoda</taxon>
        <taxon>Chromadorea</taxon>
        <taxon>Rhabditida</taxon>
        <taxon>Rhabditina</taxon>
        <taxon>Rhabditomorpha</taxon>
        <taxon>Strongyloidea</taxon>
        <taxon>Ancylostomatidae</taxon>
        <taxon>Ancylostomatinae</taxon>
        <taxon>Ancylostoma</taxon>
    </lineage>
</organism>
<sequence length="146" mass="16280">MLFVSLEQTEFIGRSGMREGQMEGLLAPARYIRRSTGVKVVEPLVRWRRVLVKDGIGQVIPLGSNGKPINNANTELPTSSLNAELYDREVKKELNSTLNSTLNNTLNSTFEDICIDSKGMSCGFTRKRSRKGTCDVVDSVEITKKR</sequence>
<dbReference type="OrthoDB" id="5903061at2759"/>
<protein>
    <submittedName>
        <fullName evidence="1">Uncharacterized protein</fullName>
    </submittedName>
</protein>
<proteinExistence type="predicted"/>
<reference evidence="1 2" key="1">
    <citation type="submission" date="2013-12" db="EMBL/GenBank/DDBJ databases">
        <title>Draft genome of the parsitic nematode Ancylostoma duodenale.</title>
        <authorList>
            <person name="Mitreva M."/>
        </authorList>
    </citation>
    <scope>NUCLEOTIDE SEQUENCE [LARGE SCALE GENOMIC DNA]</scope>
    <source>
        <strain evidence="1 2">Zhejiang</strain>
    </source>
</reference>
<dbReference type="Proteomes" id="UP000054047">
    <property type="component" value="Unassembled WGS sequence"/>
</dbReference>
<dbReference type="EMBL" id="KN742159">
    <property type="protein sequence ID" value="KIH53054.1"/>
    <property type="molecule type" value="Genomic_DNA"/>
</dbReference>
<dbReference type="AlphaFoldDB" id="A0A0C2G2D7"/>